<keyword evidence="2" id="KW-0418">Kinase</keyword>
<accession>I0HCS9</accession>
<keyword evidence="3" id="KW-0805">Transcription regulation</keyword>
<evidence type="ECO:0000259" key="5">
    <source>
        <dbReference type="PROSITE" id="PS50921"/>
    </source>
</evidence>
<dbReference type="InterPro" id="IPR011006">
    <property type="entry name" value="CheY-like_superfamily"/>
</dbReference>
<dbReference type="SMART" id="SM01012">
    <property type="entry name" value="ANTAR"/>
    <property type="match status" value="1"/>
</dbReference>
<dbReference type="InterPro" id="IPR012074">
    <property type="entry name" value="GAF_ANTAR"/>
</dbReference>
<dbReference type="PIRSF" id="PIRSF036625">
    <property type="entry name" value="GAF_ANTAR"/>
    <property type="match status" value="1"/>
</dbReference>
<dbReference type="InterPro" id="IPR005561">
    <property type="entry name" value="ANTAR"/>
</dbReference>
<proteinExistence type="predicted"/>
<keyword evidence="7" id="KW-1185">Reference proteome</keyword>
<dbReference type="InterPro" id="IPR029016">
    <property type="entry name" value="GAF-like_dom_sf"/>
</dbReference>
<dbReference type="Gene3D" id="3.30.450.40">
    <property type="match status" value="1"/>
</dbReference>
<sequence>MTPELADPTAALHELGRIALSDTDLEGVLEQVATLAKRAVPGAFEVSVTLIRSPGPRTVACTGDAALWIDKWQYENARGPCLAAAATQTTLLVDDVRAEVRWPGWQDHAGSVGVHSVLSVGLPVHETVTGALNIYATTVRAFGEDSLLLAETFAGYAAVCLANACLYDTTAALARQMQVAMESRAVIEQAKGIIMSQRRCTADEAFTILAKASQSANRKLRDVATTLVERASRP</sequence>
<dbReference type="EMBL" id="AP012319">
    <property type="protein sequence ID" value="BAL90816.1"/>
    <property type="molecule type" value="Genomic_DNA"/>
</dbReference>
<feature type="domain" description="ANTAR" evidence="5">
    <location>
        <begin position="167"/>
        <end position="228"/>
    </location>
</feature>
<dbReference type="SMART" id="SM00065">
    <property type="entry name" value="GAF"/>
    <property type="match status" value="1"/>
</dbReference>
<dbReference type="GO" id="GO:0003723">
    <property type="term" value="F:RNA binding"/>
    <property type="evidence" value="ECO:0007669"/>
    <property type="project" value="InterPro"/>
</dbReference>
<keyword evidence="4" id="KW-0804">Transcription</keyword>
<dbReference type="Gene3D" id="1.10.10.10">
    <property type="entry name" value="Winged helix-like DNA-binding domain superfamily/Winged helix DNA-binding domain"/>
    <property type="match status" value="1"/>
</dbReference>
<dbReference type="eggNOG" id="COG3707">
    <property type="taxonomic scope" value="Bacteria"/>
</dbReference>
<gene>
    <name evidence="6" type="ordered locus">AMIS_55960</name>
</gene>
<evidence type="ECO:0000256" key="2">
    <source>
        <dbReference type="ARBA" id="ARBA00022777"/>
    </source>
</evidence>
<dbReference type="InterPro" id="IPR036388">
    <property type="entry name" value="WH-like_DNA-bd_sf"/>
</dbReference>
<dbReference type="KEGG" id="ams:AMIS_55960"/>
<dbReference type="InterPro" id="IPR003018">
    <property type="entry name" value="GAF"/>
</dbReference>
<dbReference type="SUPFAM" id="SSF55781">
    <property type="entry name" value="GAF domain-like"/>
    <property type="match status" value="1"/>
</dbReference>
<dbReference type="RefSeq" id="WP_014445704.1">
    <property type="nucleotide sequence ID" value="NC_017093.1"/>
</dbReference>
<evidence type="ECO:0000313" key="6">
    <source>
        <dbReference type="EMBL" id="BAL90816.1"/>
    </source>
</evidence>
<organism evidence="6 7">
    <name type="scientific">Actinoplanes missouriensis (strain ATCC 14538 / DSM 43046 / CBS 188.64 / JCM 3121 / NBRC 102363 / NCIMB 12654 / NRRL B-3342 / UNCC 431)</name>
    <dbReference type="NCBI Taxonomy" id="512565"/>
    <lineage>
        <taxon>Bacteria</taxon>
        <taxon>Bacillati</taxon>
        <taxon>Actinomycetota</taxon>
        <taxon>Actinomycetes</taxon>
        <taxon>Micromonosporales</taxon>
        <taxon>Micromonosporaceae</taxon>
        <taxon>Actinoplanes</taxon>
    </lineage>
</organism>
<evidence type="ECO:0000256" key="4">
    <source>
        <dbReference type="ARBA" id="ARBA00023163"/>
    </source>
</evidence>
<name>I0HCS9_ACTM4</name>
<dbReference type="GO" id="GO:0016301">
    <property type="term" value="F:kinase activity"/>
    <property type="evidence" value="ECO:0007669"/>
    <property type="project" value="UniProtKB-KW"/>
</dbReference>
<reference evidence="6 7" key="1">
    <citation type="submission" date="2012-02" db="EMBL/GenBank/DDBJ databases">
        <title>Complete genome sequence of Actinoplanes missouriensis 431 (= NBRC 102363).</title>
        <authorList>
            <person name="Ohnishi Y."/>
            <person name="Ishikawa J."/>
            <person name="Sekine M."/>
            <person name="Hosoyama A."/>
            <person name="Harada T."/>
            <person name="Narita H."/>
            <person name="Hata T."/>
            <person name="Konno Y."/>
            <person name="Tutikane K."/>
            <person name="Fujita N."/>
            <person name="Horinouchi S."/>
            <person name="Hayakawa M."/>
        </authorList>
    </citation>
    <scope>NUCLEOTIDE SEQUENCE [LARGE SCALE GENOMIC DNA]</scope>
    <source>
        <strain evidence="7">ATCC 14538 / DSM 43046 / CBS 188.64 / JCM 3121 / NBRC 102363 / NCIMB 12654 / NRRL B-3342 / UNCC 431</strain>
    </source>
</reference>
<dbReference type="Proteomes" id="UP000007882">
    <property type="component" value="Chromosome"/>
</dbReference>
<dbReference type="HOGENOM" id="CLU_074354_0_0_11"/>
<dbReference type="SUPFAM" id="SSF52172">
    <property type="entry name" value="CheY-like"/>
    <property type="match status" value="1"/>
</dbReference>
<dbReference type="Pfam" id="PF13185">
    <property type="entry name" value="GAF_2"/>
    <property type="match status" value="1"/>
</dbReference>
<dbReference type="PROSITE" id="PS50921">
    <property type="entry name" value="ANTAR"/>
    <property type="match status" value="1"/>
</dbReference>
<dbReference type="AlphaFoldDB" id="I0HCS9"/>
<evidence type="ECO:0000313" key="7">
    <source>
        <dbReference type="Proteomes" id="UP000007882"/>
    </source>
</evidence>
<dbReference type="OrthoDB" id="3688893at2"/>
<dbReference type="Pfam" id="PF03861">
    <property type="entry name" value="ANTAR"/>
    <property type="match status" value="1"/>
</dbReference>
<dbReference type="STRING" id="512565.AMIS_55960"/>
<protein>
    <recommendedName>
        <fullName evidence="5">ANTAR domain-containing protein</fullName>
    </recommendedName>
</protein>
<evidence type="ECO:0000256" key="3">
    <source>
        <dbReference type="ARBA" id="ARBA00023015"/>
    </source>
</evidence>
<evidence type="ECO:0000256" key="1">
    <source>
        <dbReference type="ARBA" id="ARBA00022679"/>
    </source>
</evidence>
<dbReference type="PATRIC" id="fig|512565.3.peg.5592"/>
<keyword evidence="1" id="KW-0808">Transferase</keyword>